<comment type="caution">
    <text evidence="1">The sequence shown here is derived from an EMBL/GenBank/DDBJ whole genome shotgun (WGS) entry which is preliminary data.</text>
</comment>
<reference evidence="1 2" key="1">
    <citation type="submission" date="2019-06" db="EMBL/GenBank/DDBJ databases">
        <title>Sorghum-associated microbial communities from plants grown in Nebraska, USA.</title>
        <authorList>
            <person name="Schachtman D."/>
        </authorList>
    </citation>
    <scope>NUCLEOTIDE SEQUENCE [LARGE SCALE GENOMIC DNA]</scope>
    <source>
        <strain evidence="1 2">1225</strain>
    </source>
</reference>
<dbReference type="PANTHER" id="PTHR39206:SF1">
    <property type="entry name" value="SLL8004 PROTEIN"/>
    <property type="match status" value="1"/>
</dbReference>
<protein>
    <submittedName>
        <fullName evidence="1">Putative ABC-type ATPase</fullName>
    </submittedName>
</protein>
<dbReference type="OrthoDB" id="9791543at2"/>
<dbReference type="Gene3D" id="3.40.50.300">
    <property type="entry name" value="P-loop containing nucleotide triphosphate hydrolases"/>
    <property type="match status" value="1"/>
</dbReference>
<evidence type="ECO:0000313" key="1">
    <source>
        <dbReference type="EMBL" id="TWF49754.1"/>
    </source>
</evidence>
<dbReference type="EMBL" id="VIWP01000007">
    <property type="protein sequence ID" value="TWF49754.1"/>
    <property type="molecule type" value="Genomic_DNA"/>
</dbReference>
<evidence type="ECO:0000313" key="2">
    <source>
        <dbReference type="Proteomes" id="UP000320653"/>
    </source>
</evidence>
<accession>A0A561QHA9</accession>
<dbReference type="AlphaFoldDB" id="A0A561QHA9"/>
<dbReference type="Proteomes" id="UP000320653">
    <property type="component" value="Unassembled WGS sequence"/>
</dbReference>
<dbReference type="RefSeq" id="WP_145641007.1">
    <property type="nucleotide sequence ID" value="NZ_VIWP01000007.1"/>
</dbReference>
<sequence>MNGSRPSCAILAGPNGAGKSTIYKNLALPGVFVNADEVARGLDASNPEANSLKAGRLVLETLNRLIAARQDFVYETTLSSHQSVNLLRQVGESGYKTLMIFVALVSPDLHVQRVAQRVSRGGHHIPEPVIRRRYDVAFQNLTACVPLSETTMIFDNSAAGARLLLQVSGNTITHQHVDPQKSFDRRIAACVAAGLDIPVEAVLPPAG</sequence>
<name>A0A561QHA9_9HYPH</name>
<proteinExistence type="predicted"/>
<dbReference type="Pfam" id="PF13671">
    <property type="entry name" value="AAA_33"/>
    <property type="match status" value="1"/>
</dbReference>
<dbReference type="PANTHER" id="PTHR39206">
    <property type="entry name" value="SLL8004 PROTEIN"/>
    <property type="match status" value="1"/>
</dbReference>
<gene>
    <name evidence="1" type="ORF">FHW37_107121</name>
</gene>
<keyword evidence="2" id="KW-1185">Reference proteome</keyword>
<organism evidence="1 2">
    <name type="scientific">Neorhizobium alkalisoli</name>
    <dbReference type="NCBI Taxonomy" id="528178"/>
    <lineage>
        <taxon>Bacteria</taxon>
        <taxon>Pseudomonadati</taxon>
        <taxon>Pseudomonadota</taxon>
        <taxon>Alphaproteobacteria</taxon>
        <taxon>Hyphomicrobiales</taxon>
        <taxon>Rhizobiaceae</taxon>
        <taxon>Rhizobium/Agrobacterium group</taxon>
        <taxon>Neorhizobium</taxon>
    </lineage>
</organism>
<dbReference type="SUPFAM" id="SSF52540">
    <property type="entry name" value="P-loop containing nucleoside triphosphate hydrolases"/>
    <property type="match status" value="1"/>
</dbReference>
<dbReference type="InterPro" id="IPR027417">
    <property type="entry name" value="P-loop_NTPase"/>
</dbReference>